<feature type="transmembrane region" description="Helical" evidence="12">
    <location>
        <begin position="128"/>
        <end position="150"/>
    </location>
</feature>
<evidence type="ECO:0000313" key="14">
    <source>
        <dbReference type="EMBL" id="HGY09604.1"/>
    </source>
</evidence>
<dbReference type="PANTHER" id="PTHR10110:SF195">
    <property type="entry name" value="NA(+)_H(+) ANTIPORTER NHAS2"/>
    <property type="match status" value="1"/>
</dbReference>
<keyword evidence="9" id="KW-0406">Ion transport</keyword>
<feature type="transmembrane region" description="Helical" evidence="12">
    <location>
        <begin position="93"/>
        <end position="116"/>
    </location>
</feature>
<comment type="caution">
    <text evidence="14">The sequence shown here is derived from an EMBL/GenBank/DDBJ whole genome shotgun (WGS) entry which is preliminary data.</text>
</comment>
<accession>A0A7C4VCI7</accession>
<dbReference type="GO" id="GO:0098719">
    <property type="term" value="P:sodium ion import across plasma membrane"/>
    <property type="evidence" value="ECO:0007669"/>
    <property type="project" value="TreeGrafter"/>
</dbReference>
<feature type="transmembrane region" description="Helical" evidence="12">
    <location>
        <begin position="355"/>
        <end position="375"/>
    </location>
</feature>
<comment type="similarity">
    <text evidence="2">Belongs to the monovalent cation:proton antiporter 1 (CPA1) transporter (TC 2.A.36) family.</text>
</comment>
<evidence type="ECO:0000256" key="7">
    <source>
        <dbReference type="ARBA" id="ARBA00022989"/>
    </source>
</evidence>
<proteinExistence type="inferred from homology"/>
<feature type="transmembrane region" description="Helical" evidence="12">
    <location>
        <begin position="381"/>
        <end position="405"/>
    </location>
</feature>
<evidence type="ECO:0000256" key="1">
    <source>
        <dbReference type="ARBA" id="ARBA00004651"/>
    </source>
</evidence>
<sequence>MGLFDALGALFTLTALFAYLNYQYVRLPTPIGVMLAGLLFSLGLLLVGGPAESWAQELVASVPFEEVLMQGMLAFLLFAGALHVNLDDLRRRWLSILTLATLGVLVSTFIVGSGVYYLAGWLGLELPYVYALLFGALISPTDPIAVLGLLKRAGVPKDLETLISGESLFNDGVGVVVFAVILSLADAHGGHAEASLAAVAAFFAQEALGGLALGLGLGLVAFYMLRRTDDYSVEVLITLALVSGGYALAAYLHTSGPLAMVVAGLLIGNHGRAFAMSERTREHLDTFWEMTDEILNALLFVLIGLEVLLVRYTPGYLELAALSVPLVLAARFLSVGLPIGLLRLVRPFAGYTVRLMTWGGLRGGISVALALGLPPGPERELILAMTYGVVVFSVLVQGLTIGRLARFAAGR</sequence>
<comment type="subcellular location">
    <subcellularLocation>
        <location evidence="1">Cell membrane</location>
        <topology evidence="1">Multi-pass membrane protein</topology>
    </subcellularLocation>
</comment>
<keyword evidence="11" id="KW-0739">Sodium transport</keyword>
<dbReference type="GO" id="GO:0015385">
    <property type="term" value="F:sodium:proton antiporter activity"/>
    <property type="evidence" value="ECO:0007669"/>
    <property type="project" value="InterPro"/>
</dbReference>
<evidence type="ECO:0000256" key="4">
    <source>
        <dbReference type="ARBA" id="ARBA00022449"/>
    </source>
</evidence>
<evidence type="ECO:0000256" key="2">
    <source>
        <dbReference type="ARBA" id="ARBA00007367"/>
    </source>
</evidence>
<keyword evidence="8" id="KW-0915">Sodium</keyword>
<feature type="transmembrane region" description="Helical" evidence="12">
    <location>
        <begin position="295"/>
        <end position="313"/>
    </location>
</feature>
<evidence type="ECO:0000259" key="13">
    <source>
        <dbReference type="Pfam" id="PF00999"/>
    </source>
</evidence>
<evidence type="ECO:0000256" key="3">
    <source>
        <dbReference type="ARBA" id="ARBA00022448"/>
    </source>
</evidence>
<evidence type="ECO:0000256" key="11">
    <source>
        <dbReference type="ARBA" id="ARBA00023201"/>
    </source>
</evidence>
<keyword evidence="10 12" id="KW-0472">Membrane</keyword>
<keyword evidence="3" id="KW-0813">Transport</keyword>
<dbReference type="Proteomes" id="UP000885759">
    <property type="component" value="Unassembled WGS sequence"/>
</dbReference>
<evidence type="ECO:0000256" key="10">
    <source>
        <dbReference type="ARBA" id="ARBA00023136"/>
    </source>
</evidence>
<dbReference type="Pfam" id="PF00999">
    <property type="entry name" value="Na_H_Exchanger"/>
    <property type="match status" value="1"/>
</dbReference>
<evidence type="ECO:0000256" key="12">
    <source>
        <dbReference type="SAM" id="Phobius"/>
    </source>
</evidence>
<evidence type="ECO:0000256" key="5">
    <source>
        <dbReference type="ARBA" id="ARBA00022475"/>
    </source>
</evidence>
<dbReference type="PANTHER" id="PTHR10110">
    <property type="entry name" value="SODIUM/HYDROGEN EXCHANGER"/>
    <property type="match status" value="1"/>
</dbReference>
<dbReference type="InterPro" id="IPR018422">
    <property type="entry name" value="Cation/H_exchanger_CPA1"/>
</dbReference>
<dbReference type="GO" id="GO:0005886">
    <property type="term" value="C:plasma membrane"/>
    <property type="evidence" value="ECO:0007669"/>
    <property type="project" value="UniProtKB-SubCell"/>
</dbReference>
<reference evidence="14" key="1">
    <citation type="journal article" date="2020" name="mSystems">
        <title>Genome- and Community-Level Interaction Insights into Carbon Utilization and Element Cycling Functions of Hydrothermarchaeota in Hydrothermal Sediment.</title>
        <authorList>
            <person name="Zhou Z."/>
            <person name="Liu Y."/>
            <person name="Xu W."/>
            <person name="Pan J."/>
            <person name="Luo Z.H."/>
            <person name="Li M."/>
        </authorList>
    </citation>
    <scope>NUCLEOTIDE SEQUENCE [LARGE SCALE GENOMIC DNA]</scope>
    <source>
        <strain evidence="14">HyVt-570</strain>
    </source>
</reference>
<gene>
    <name evidence="14" type="ORF">ENK37_06080</name>
</gene>
<keyword evidence="5" id="KW-1003">Cell membrane</keyword>
<feature type="transmembrane region" description="Helical" evidence="12">
    <location>
        <begin position="162"/>
        <end position="185"/>
    </location>
</feature>
<feature type="transmembrane region" description="Helical" evidence="12">
    <location>
        <begin position="258"/>
        <end position="275"/>
    </location>
</feature>
<organism evidence="14">
    <name type="scientific">Oceanithermus profundus</name>
    <dbReference type="NCBI Taxonomy" id="187137"/>
    <lineage>
        <taxon>Bacteria</taxon>
        <taxon>Thermotogati</taxon>
        <taxon>Deinococcota</taxon>
        <taxon>Deinococci</taxon>
        <taxon>Thermales</taxon>
        <taxon>Thermaceae</taxon>
        <taxon>Oceanithermus</taxon>
    </lineage>
</organism>
<keyword evidence="7 12" id="KW-1133">Transmembrane helix</keyword>
<feature type="transmembrane region" description="Helical" evidence="12">
    <location>
        <begin position="67"/>
        <end position="86"/>
    </location>
</feature>
<feature type="domain" description="Cation/H+ exchanger transmembrane" evidence="13">
    <location>
        <begin position="13"/>
        <end position="405"/>
    </location>
</feature>
<feature type="transmembrane region" description="Helical" evidence="12">
    <location>
        <begin position="197"/>
        <end position="223"/>
    </location>
</feature>
<dbReference type="GO" id="GO:0015386">
    <property type="term" value="F:potassium:proton antiporter activity"/>
    <property type="evidence" value="ECO:0007669"/>
    <property type="project" value="TreeGrafter"/>
</dbReference>
<dbReference type="InterPro" id="IPR006153">
    <property type="entry name" value="Cation/H_exchanger_TM"/>
</dbReference>
<evidence type="ECO:0000256" key="6">
    <source>
        <dbReference type="ARBA" id="ARBA00022692"/>
    </source>
</evidence>
<evidence type="ECO:0000256" key="8">
    <source>
        <dbReference type="ARBA" id="ARBA00023053"/>
    </source>
</evidence>
<feature type="transmembrane region" description="Helical" evidence="12">
    <location>
        <begin position="29"/>
        <end position="47"/>
    </location>
</feature>
<feature type="transmembrane region" description="Helical" evidence="12">
    <location>
        <begin position="319"/>
        <end position="343"/>
    </location>
</feature>
<name>A0A7C4VCI7_9DEIN</name>
<keyword evidence="4" id="KW-0050">Antiport</keyword>
<dbReference type="EMBL" id="DRPZ01000164">
    <property type="protein sequence ID" value="HGY09604.1"/>
    <property type="molecule type" value="Genomic_DNA"/>
</dbReference>
<feature type="transmembrane region" description="Helical" evidence="12">
    <location>
        <begin position="235"/>
        <end position="252"/>
    </location>
</feature>
<protein>
    <submittedName>
        <fullName evidence="14">Sodium:proton antiporter</fullName>
    </submittedName>
</protein>
<dbReference type="Gene3D" id="6.10.140.1330">
    <property type="match status" value="1"/>
</dbReference>
<feature type="transmembrane region" description="Helical" evidence="12">
    <location>
        <begin position="6"/>
        <end position="22"/>
    </location>
</feature>
<evidence type="ECO:0000256" key="9">
    <source>
        <dbReference type="ARBA" id="ARBA00023065"/>
    </source>
</evidence>
<keyword evidence="6 12" id="KW-0812">Transmembrane</keyword>
<dbReference type="GO" id="GO:0051453">
    <property type="term" value="P:regulation of intracellular pH"/>
    <property type="evidence" value="ECO:0007669"/>
    <property type="project" value="TreeGrafter"/>
</dbReference>
<dbReference type="AlphaFoldDB" id="A0A7C4VCI7"/>